<dbReference type="PANTHER" id="PTHR24220">
    <property type="entry name" value="IMPORT ATP-BINDING PROTEIN"/>
    <property type="match status" value="1"/>
</dbReference>
<feature type="compositionally biased region" description="Low complexity" evidence="4">
    <location>
        <begin position="247"/>
        <end position="266"/>
    </location>
</feature>
<gene>
    <name evidence="6" type="ordered locus">MLP_43940</name>
</gene>
<dbReference type="GO" id="GO:0005886">
    <property type="term" value="C:plasma membrane"/>
    <property type="evidence" value="ECO:0007669"/>
    <property type="project" value="TreeGrafter"/>
</dbReference>
<dbReference type="InterPro" id="IPR017911">
    <property type="entry name" value="MacB-like_ATP-bd"/>
</dbReference>
<keyword evidence="2" id="KW-0547">Nucleotide-binding</keyword>
<evidence type="ECO:0000256" key="3">
    <source>
        <dbReference type="ARBA" id="ARBA00022840"/>
    </source>
</evidence>
<dbReference type="InterPro" id="IPR015854">
    <property type="entry name" value="ABC_transpr_LolD-like"/>
</dbReference>
<dbReference type="GO" id="GO:0005524">
    <property type="term" value="F:ATP binding"/>
    <property type="evidence" value="ECO:0007669"/>
    <property type="project" value="UniProtKB-KW"/>
</dbReference>
<dbReference type="PANTHER" id="PTHR24220:SF685">
    <property type="entry name" value="ABC TRANSPORTER RELATED"/>
    <property type="match status" value="1"/>
</dbReference>
<dbReference type="SUPFAM" id="SSF52540">
    <property type="entry name" value="P-loop containing nucleoside triphosphate hydrolases"/>
    <property type="match status" value="1"/>
</dbReference>
<dbReference type="InterPro" id="IPR003439">
    <property type="entry name" value="ABC_transporter-like_ATP-bd"/>
</dbReference>
<accession>F5XT00</accession>
<evidence type="ECO:0000313" key="7">
    <source>
        <dbReference type="Proteomes" id="UP000007947"/>
    </source>
</evidence>
<dbReference type="eggNOG" id="COG1136">
    <property type="taxonomic scope" value="Bacteria"/>
</dbReference>
<sequence>MPETGRLEDMRTNDLLLATGLTKSYGPTHALAGVDFTVGRGEAVAVMGPSGCGKTTLLHCLAGVIAPDLGQITLFAPHGPVSVSGASSEDRAAIRLNHFGFVFQQGLLLPELTAVENVALPLLVGRTSRGAALGRAAELMARLGLTGLEERRPGQLSGGQQQRVAIARAQVGDPAVVFADEPTGALDSQTSSEVMHALLASTIGEGRGLVLVTHDRGVADRCHRVLSMLDGRWAGAQPTRQLPPTGPARATDPATPTMTAASTDSPRLGATR</sequence>
<organism evidence="6 7">
    <name type="scientific">Microlunatus phosphovorus (strain ATCC 700054 / DSM 10555 / JCM 9379 / NBRC 101784 / NCIMB 13414 / VKM Ac-1990 / NM-1)</name>
    <dbReference type="NCBI Taxonomy" id="1032480"/>
    <lineage>
        <taxon>Bacteria</taxon>
        <taxon>Bacillati</taxon>
        <taxon>Actinomycetota</taxon>
        <taxon>Actinomycetes</taxon>
        <taxon>Propionibacteriales</taxon>
        <taxon>Propionibacteriaceae</taxon>
        <taxon>Microlunatus</taxon>
    </lineage>
</organism>
<feature type="domain" description="ABC transporter" evidence="5">
    <location>
        <begin position="10"/>
        <end position="255"/>
    </location>
</feature>
<dbReference type="CDD" id="cd03255">
    <property type="entry name" value="ABC_MJ0796_LolCDE_FtsE"/>
    <property type="match status" value="1"/>
</dbReference>
<dbReference type="KEGG" id="mph:MLP_43940"/>
<keyword evidence="1" id="KW-0813">Transport</keyword>
<evidence type="ECO:0000259" key="5">
    <source>
        <dbReference type="PROSITE" id="PS50893"/>
    </source>
</evidence>
<keyword evidence="3 6" id="KW-0067">ATP-binding</keyword>
<dbReference type="Pfam" id="PF00005">
    <property type="entry name" value="ABC_tran"/>
    <property type="match status" value="1"/>
</dbReference>
<evidence type="ECO:0000313" key="6">
    <source>
        <dbReference type="EMBL" id="BAK37408.1"/>
    </source>
</evidence>
<dbReference type="EMBL" id="AP012204">
    <property type="protein sequence ID" value="BAK37408.1"/>
    <property type="molecule type" value="Genomic_DNA"/>
</dbReference>
<dbReference type="GO" id="GO:0022857">
    <property type="term" value="F:transmembrane transporter activity"/>
    <property type="evidence" value="ECO:0007669"/>
    <property type="project" value="TreeGrafter"/>
</dbReference>
<reference evidence="6 7" key="1">
    <citation type="submission" date="2011-05" db="EMBL/GenBank/DDBJ databases">
        <title>Whole genome sequence of Microlunatus phosphovorus NM-1.</title>
        <authorList>
            <person name="Hosoyama A."/>
            <person name="Sasaki K."/>
            <person name="Harada T."/>
            <person name="Igarashi R."/>
            <person name="Kawakoshi A."/>
            <person name="Sasagawa M."/>
            <person name="Fukada J."/>
            <person name="Nakamura S."/>
            <person name="Katano Y."/>
            <person name="Hanada S."/>
            <person name="Kamagata Y."/>
            <person name="Nakamura N."/>
            <person name="Yamazaki S."/>
            <person name="Fujita N."/>
        </authorList>
    </citation>
    <scope>NUCLEOTIDE SEQUENCE [LARGE SCALE GENOMIC DNA]</scope>
    <source>
        <strain evidence="7">ATCC 700054 / DSM 10555 / JCM 9379 / NBRC 101784 / NCIMB 13414 / VKM Ac-1990 / NM-1</strain>
    </source>
</reference>
<protein>
    <submittedName>
        <fullName evidence="6">Putative ABC transporter ATP-binding protein</fullName>
    </submittedName>
</protein>
<dbReference type="STRING" id="1032480.MLP_43940"/>
<dbReference type="AlphaFoldDB" id="F5XT00"/>
<dbReference type="InterPro" id="IPR027417">
    <property type="entry name" value="P-loop_NTPase"/>
</dbReference>
<dbReference type="PROSITE" id="PS50893">
    <property type="entry name" value="ABC_TRANSPORTER_2"/>
    <property type="match status" value="1"/>
</dbReference>
<proteinExistence type="predicted"/>
<evidence type="ECO:0000256" key="1">
    <source>
        <dbReference type="ARBA" id="ARBA00022448"/>
    </source>
</evidence>
<dbReference type="HOGENOM" id="CLU_000604_1_22_11"/>
<dbReference type="GO" id="GO:0016887">
    <property type="term" value="F:ATP hydrolysis activity"/>
    <property type="evidence" value="ECO:0007669"/>
    <property type="project" value="InterPro"/>
</dbReference>
<dbReference type="Proteomes" id="UP000007947">
    <property type="component" value="Chromosome"/>
</dbReference>
<evidence type="ECO:0000256" key="4">
    <source>
        <dbReference type="SAM" id="MobiDB-lite"/>
    </source>
</evidence>
<name>F5XT00_MICPN</name>
<keyword evidence="7" id="KW-1185">Reference proteome</keyword>
<evidence type="ECO:0000256" key="2">
    <source>
        <dbReference type="ARBA" id="ARBA00022741"/>
    </source>
</evidence>
<dbReference type="Gene3D" id="3.40.50.300">
    <property type="entry name" value="P-loop containing nucleotide triphosphate hydrolases"/>
    <property type="match status" value="1"/>
</dbReference>
<dbReference type="SMART" id="SM00382">
    <property type="entry name" value="AAA"/>
    <property type="match status" value="1"/>
</dbReference>
<feature type="region of interest" description="Disordered" evidence="4">
    <location>
        <begin position="235"/>
        <end position="272"/>
    </location>
</feature>
<dbReference type="InterPro" id="IPR003593">
    <property type="entry name" value="AAA+_ATPase"/>
</dbReference>